<dbReference type="PROSITE" id="PS00455">
    <property type="entry name" value="AMP_BINDING"/>
    <property type="match status" value="1"/>
</dbReference>
<dbReference type="PANTHER" id="PTHR43201">
    <property type="entry name" value="ACYL-COA SYNTHETASE"/>
    <property type="match status" value="1"/>
</dbReference>
<gene>
    <name evidence="3" type="ORF">UFOPK3914_01387</name>
</gene>
<dbReference type="PANTHER" id="PTHR43201:SF32">
    <property type="entry name" value="2-SUCCINYLBENZOATE--COA LIGASE, CHLOROPLASTIC_PEROXISOMAL"/>
    <property type="match status" value="1"/>
</dbReference>
<dbReference type="GO" id="GO:0006631">
    <property type="term" value="P:fatty acid metabolic process"/>
    <property type="evidence" value="ECO:0007669"/>
    <property type="project" value="TreeGrafter"/>
</dbReference>
<protein>
    <submittedName>
        <fullName evidence="3">Unannotated protein</fullName>
    </submittedName>
</protein>
<dbReference type="AlphaFoldDB" id="A0A6J7N265"/>
<name>A0A6J7N265_9ZZZZ</name>
<dbReference type="InterPro" id="IPR042099">
    <property type="entry name" value="ANL_N_sf"/>
</dbReference>
<evidence type="ECO:0000259" key="1">
    <source>
        <dbReference type="Pfam" id="PF00501"/>
    </source>
</evidence>
<evidence type="ECO:0000313" key="3">
    <source>
        <dbReference type="EMBL" id="CAB4987167.1"/>
    </source>
</evidence>
<dbReference type="Gene3D" id="3.30.300.30">
    <property type="match status" value="1"/>
</dbReference>
<dbReference type="InterPro" id="IPR045851">
    <property type="entry name" value="AMP-bd_C_sf"/>
</dbReference>
<dbReference type="Pfam" id="PF00501">
    <property type="entry name" value="AMP-binding"/>
    <property type="match status" value="1"/>
</dbReference>
<reference evidence="3" key="1">
    <citation type="submission" date="2020-05" db="EMBL/GenBank/DDBJ databases">
        <authorList>
            <person name="Chiriac C."/>
            <person name="Salcher M."/>
            <person name="Ghai R."/>
            <person name="Kavagutti S V."/>
        </authorList>
    </citation>
    <scope>NUCLEOTIDE SEQUENCE</scope>
</reference>
<dbReference type="SUPFAM" id="SSF56801">
    <property type="entry name" value="Acetyl-CoA synthetase-like"/>
    <property type="match status" value="1"/>
</dbReference>
<dbReference type="Pfam" id="PF13193">
    <property type="entry name" value="AMP-binding_C"/>
    <property type="match status" value="1"/>
</dbReference>
<dbReference type="InterPro" id="IPR000873">
    <property type="entry name" value="AMP-dep_synth/lig_dom"/>
</dbReference>
<dbReference type="Gene3D" id="3.40.50.12780">
    <property type="entry name" value="N-terminal domain of ligase-like"/>
    <property type="match status" value="1"/>
</dbReference>
<evidence type="ECO:0000259" key="2">
    <source>
        <dbReference type="Pfam" id="PF13193"/>
    </source>
</evidence>
<feature type="domain" description="AMP-binding enzyme C-terminal" evidence="2">
    <location>
        <begin position="371"/>
        <end position="447"/>
    </location>
</feature>
<dbReference type="EMBL" id="CAFBOG010000139">
    <property type="protein sequence ID" value="CAB4987167.1"/>
    <property type="molecule type" value="Genomic_DNA"/>
</dbReference>
<dbReference type="InterPro" id="IPR020845">
    <property type="entry name" value="AMP-binding_CS"/>
</dbReference>
<feature type="domain" description="AMP-dependent synthetase/ligase" evidence="1">
    <location>
        <begin position="29"/>
        <end position="321"/>
    </location>
</feature>
<proteinExistence type="predicted"/>
<accession>A0A6J7N265</accession>
<sequence>MTHAGLAPTWLQVDHSPSAASLSNIAPSDTRIHRLAGGLRTLGVRPGDLVSWQLPNSTEAALLLWACWQLGATAVPLHHRASAQEVDVMLAAIPDAFSITASETQHMIRTESALLEVVPPPYGIALILHTSGSSGSPKAVIHTHDSLYFKAQSMAQVHALGAEDVVLMPAPMAHISGILNGVTLVAAAGMRSVLMNRWDPERALALIAAERVSFMVGPPTFFLSLLQTSGFTSEKVRSLRLISAGGTGVSPAFCEEISQRFSAVVKRSYGSTEAPTVTTSWAGDPSECMHATDGRATPGTQLRLSETGELQLRGDGLFAGYTDATLTAQSITADDWFCTGDLAQITDGWITVTGRTSSMIIRGGENISPTQVESILTAHPDVLQAVVVGLKDARLGQRVAAALTTRNGLPFGLEDCHRWCAEQGLSRFKWPEVIHRVETIPLLGSGKADLVAVRELLEQSSGASSQTS</sequence>
<organism evidence="3">
    <name type="scientific">freshwater metagenome</name>
    <dbReference type="NCBI Taxonomy" id="449393"/>
    <lineage>
        <taxon>unclassified sequences</taxon>
        <taxon>metagenomes</taxon>
        <taxon>ecological metagenomes</taxon>
    </lineage>
</organism>
<dbReference type="InterPro" id="IPR025110">
    <property type="entry name" value="AMP-bd_C"/>
</dbReference>
<dbReference type="GO" id="GO:0031956">
    <property type="term" value="F:medium-chain fatty acid-CoA ligase activity"/>
    <property type="evidence" value="ECO:0007669"/>
    <property type="project" value="TreeGrafter"/>
</dbReference>